<dbReference type="GO" id="GO:0098552">
    <property type="term" value="C:side of membrane"/>
    <property type="evidence" value="ECO:0007669"/>
    <property type="project" value="UniProtKB-ARBA"/>
</dbReference>
<dbReference type="SUPFAM" id="SSF117892">
    <property type="entry name" value="Band 7/SPFH domain"/>
    <property type="match status" value="1"/>
</dbReference>
<dbReference type="InterPro" id="IPR036013">
    <property type="entry name" value="Band_7/SPFH_dom_sf"/>
</dbReference>
<evidence type="ECO:0000313" key="5">
    <source>
        <dbReference type="Proteomes" id="UP000095401"/>
    </source>
</evidence>
<dbReference type="GO" id="GO:0005886">
    <property type="term" value="C:plasma membrane"/>
    <property type="evidence" value="ECO:0007669"/>
    <property type="project" value="UniProtKB-ARBA"/>
</dbReference>
<dbReference type="FunFam" id="3.30.479.30:FF:000004">
    <property type="entry name" value="Putative membrane protease family, stomatin"/>
    <property type="match status" value="1"/>
</dbReference>
<dbReference type="InterPro" id="IPR032435">
    <property type="entry name" value="STML2-like_C"/>
</dbReference>
<feature type="domain" description="Band 7" evidence="3">
    <location>
        <begin position="21"/>
        <end position="179"/>
    </location>
</feature>
<evidence type="ECO:0000256" key="2">
    <source>
        <dbReference type="ARBA" id="ARBA00008164"/>
    </source>
</evidence>
<proteinExistence type="inferred from homology"/>
<dbReference type="Pfam" id="PF01145">
    <property type="entry name" value="Band_7"/>
    <property type="match status" value="1"/>
</dbReference>
<dbReference type="EMBL" id="CP017415">
    <property type="protein sequence ID" value="AOU98497.1"/>
    <property type="molecule type" value="Genomic_DNA"/>
</dbReference>
<dbReference type="InterPro" id="IPR001972">
    <property type="entry name" value="Stomatin_HflK_fam"/>
</dbReference>
<dbReference type="Proteomes" id="UP000095401">
    <property type="component" value="Chromosome"/>
</dbReference>
<organism evidence="4 5">
    <name type="scientific">Acidihalobacter yilgarnensis</name>
    <dbReference type="NCBI Taxonomy" id="2819280"/>
    <lineage>
        <taxon>Bacteria</taxon>
        <taxon>Pseudomonadati</taxon>
        <taxon>Pseudomonadota</taxon>
        <taxon>Gammaproteobacteria</taxon>
        <taxon>Chromatiales</taxon>
        <taxon>Ectothiorhodospiraceae</taxon>
        <taxon>Acidihalobacter</taxon>
    </lineage>
</organism>
<dbReference type="AlphaFoldDB" id="A0A1D8IPW0"/>
<sequence>MSPLFVVLIALAVIVVFVIVRGIRIVPQQRGWVVERLGRFNRVLEPGLNVIIPIVDNVPYRFDLRETPVDIPKQVCITLDNTQVSVDGVLYFQITDARAAAYGTSDPVAAVVQLAQTTMRSTVGHLHLDQVLSSRQELNTEVVNVLDEAAVNWGVKVLRYEIRDISPPEEVLRAMELQITAEREKRAMIARSEGEKQQQINISEGERQQQINLAEGDRQARILEAQGQGKAIQLVAEATASAIGAIATSLQAPGGEQAMRMQVAKDFIIQWGNLAKAGTTVVIPADTGDLSRMVATAMRIADLPVGSAGPSESVK</sequence>
<dbReference type="PANTHER" id="PTHR43327">
    <property type="entry name" value="STOMATIN-LIKE PROTEIN 2, MITOCHONDRIAL"/>
    <property type="match status" value="1"/>
</dbReference>
<evidence type="ECO:0000259" key="3">
    <source>
        <dbReference type="SMART" id="SM00244"/>
    </source>
</evidence>
<gene>
    <name evidence="4" type="ORF">BI364_11520</name>
</gene>
<dbReference type="InterPro" id="IPR001107">
    <property type="entry name" value="Band_7"/>
</dbReference>
<dbReference type="Gene3D" id="3.30.479.30">
    <property type="entry name" value="Band 7 domain"/>
    <property type="match status" value="1"/>
</dbReference>
<accession>A0A1D8IPW0</accession>
<dbReference type="PRINTS" id="PR00721">
    <property type="entry name" value="STOMATIN"/>
</dbReference>
<dbReference type="KEGG" id="aprs:BI364_11520"/>
<dbReference type="Pfam" id="PF16200">
    <property type="entry name" value="Band_7_C"/>
    <property type="match status" value="1"/>
</dbReference>
<dbReference type="RefSeq" id="WP_070078857.1">
    <property type="nucleotide sequence ID" value="NZ_CP017415.1"/>
</dbReference>
<dbReference type="PANTHER" id="PTHR43327:SF10">
    <property type="entry name" value="STOMATIN-LIKE PROTEIN 2, MITOCHONDRIAL"/>
    <property type="match status" value="1"/>
</dbReference>
<dbReference type="SMART" id="SM00244">
    <property type="entry name" value="PHB"/>
    <property type="match status" value="1"/>
</dbReference>
<dbReference type="InterPro" id="IPR050710">
    <property type="entry name" value="Band7/mec-2_domain"/>
</dbReference>
<comment type="subcellular location">
    <subcellularLocation>
        <location evidence="1">Membrane</location>
        <topology evidence="1">Single-pass membrane protein</topology>
    </subcellularLocation>
</comment>
<protein>
    <submittedName>
        <fullName evidence="4">Stomatin 2</fullName>
    </submittedName>
</protein>
<reference evidence="5" key="1">
    <citation type="submission" date="2016-09" db="EMBL/GenBank/DDBJ databases">
        <title>Acidihalobacter prosperus F5.</title>
        <authorList>
            <person name="Khaleque H.N."/>
            <person name="Ramsay J.P."/>
            <person name="Kaksonen A.H."/>
            <person name="Boxall N.J."/>
            <person name="Watkin E.L.J."/>
        </authorList>
    </citation>
    <scope>NUCLEOTIDE SEQUENCE [LARGE SCALE GENOMIC DNA]</scope>
    <source>
        <strain evidence="5">F5</strain>
    </source>
</reference>
<comment type="similarity">
    <text evidence="2">Belongs to the band 7/mec-2 family.</text>
</comment>
<evidence type="ECO:0000256" key="1">
    <source>
        <dbReference type="ARBA" id="ARBA00004167"/>
    </source>
</evidence>
<name>A0A1D8IPW0_9GAMM</name>
<dbReference type="CDD" id="cd08829">
    <property type="entry name" value="SPFH_paraslipin"/>
    <property type="match status" value="1"/>
</dbReference>
<evidence type="ECO:0000313" key="4">
    <source>
        <dbReference type="EMBL" id="AOU98497.1"/>
    </source>
</evidence>
<keyword evidence="5" id="KW-1185">Reference proteome</keyword>